<proteinExistence type="predicted"/>
<evidence type="ECO:0000313" key="2">
    <source>
        <dbReference type="Proteomes" id="UP000620133"/>
    </source>
</evidence>
<evidence type="ECO:0008006" key="3">
    <source>
        <dbReference type="Google" id="ProtNLM"/>
    </source>
</evidence>
<dbReference type="Proteomes" id="UP000620133">
    <property type="component" value="Chromosome"/>
</dbReference>
<dbReference type="KEGG" id="manr:MPAN_005090"/>
<dbReference type="Gene3D" id="3.30.70.100">
    <property type="match status" value="1"/>
</dbReference>
<name>A0A7U9XUF0_9MOLU</name>
<accession>A0A7U9XUF0</accession>
<dbReference type="EMBL" id="AP024412">
    <property type="protein sequence ID" value="BCR35616.1"/>
    <property type="molecule type" value="Genomic_DNA"/>
</dbReference>
<dbReference type="AlphaFoldDB" id="A0A7U9XUF0"/>
<protein>
    <recommendedName>
        <fullName evidence="3">HMA domain-containing protein</fullName>
    </recommendedName>
</protein>
<organism evidence="1 2">
    <name type="scientific">Mariniplasma anaerobium</name>
    <dbReference type="NCBI Taxonomy" id="2735436"/>
    <lineage>
        <taxon>Bacteria</taxon>
        <taxon>Bacillati</taxon>
        <taxon>Mycoplasmatota</taxon>
        <taxon>Mollicutes</taxon>
        <taxon>Acholeplasmatales</taxon>
        <taxon>Acholeplasmataceae</taxon>
        <taxon>Mariniplasma</taxon>
    </lineage>
</organism>
<keyword evidence="2" id="KW-1185">Reference proteome</keyword>
<reference evidence="1" key="1">
    <citation type="submission" date="2021-01" db="EMBL/GenBank/DDBJ databases">
        <title>Draft genome sequence of Acholeplasmataceae bacterium strain Mahy22.</title>
        <authorList>
            <person name="Watanabe M."/>
            <person name="Kojima H."/>
            <person name="Fukui M."/>
        </authorList>
    </citation>
    <scope>NUCLEOTIDE SEQUENCE</scope>
    <source>
        <strain evidence="1">Mahy22</strain>
    </source>
</reference>
<sequence>MSTAYLKCNDNYPAGCVTAIEHVLYRQGITHFKYDVIHKYIKIVYDGKTVTLNQLLKKVEEIGYILKVIDINKKDE</sequence>
<dbReference type="InterPro" id="IPR036163">
    <property type="entry name" value="HMA_dom_sf"/>
</dbReference>
<dbReference type="RefSeq" id="WP_176238462.1">
    <property type="nucleotide sequence ID" value="NZ_AP024412.1"/>
</dbReference>
<evidence type="ECO:0000313" key="1">
    <source>
        <dbReference type="EMBL" id="BCR35616.1"/>
    </source>
</evidence>
<dbReference type="SUPFAM" id="SSF55008">
    <property type="entry name" value="HMA, heavy metal-associated domain"/>
    <property type="match status" value="1"/>
</dbReference>
<gene>
    <name evidence="1" type="ORF">MPAN_005090</name>
</gene>
<dbReference type="GO" id="GO:0046872">
    <property type="term" value="F:metal ion binding"/>
    <property type="evidence" value="ECO:0007669"/>
    <property type="project" value="InterPro"/>
</dbReference>